<proteinExistence type="inferred from homology"/>
<dbReference type="Gene3D" id="3.40.50.720">
    <property type="entry name" value="NAD(P)-binding Rossmann-like Domain"/>
    <property type="match status" value="1"/>
</dbReference>
<dbReference type="EMBL" id="CP042305">
    <property type="protein sequence ID" value="QDZ16313.1"/>
    <property type="molecule type" value="Genomic_DNA"/>
</dbReference>
<keyword evidence="2" id="KW-0560">Oxidoreductase</keyword>
<dbReference type="PRINTS" id="PR00081">
    <property type="entry name" value="GDHRDH"/>
</dbReference>
<dbReference type="AlphaFoldDB" id="A0A5B8M7B1"/>
<dbReference type="SUPFAM" id="SSF51735">
    <property type="entry name" value="NAD(P)-binding Rossmann-fold domains"/>
    <property type="match status" value="1"/>
</dbReference>
<dbReference type="Proteomes" id="UP000320216">
    <property type="component" value="Chromosome"/>
</dbReference>
<dbReference type="PANTHER" id="PTHR24320:SF148">
    <property type="entry name" value="NAD(P)-BINDING ROSSMANN-FOLD SUPERFAMILY PROTEIN"/>
    <property type="match status" value="1"/>
</dbReference>
<dbReference type="InterPro" id="IPR036291">
    <property type="entry name" value="NAD(P)-bd_dom_sf"/>
</dbReference>
<accession>A0A5B8M7B1</accession>
<evidence type="ECO:0000313" key="3">
    <source>
        <dbReference type="EMBL" id="QDZ16313.1"/>
    </source>
</evidence>
<reference evidence="3 4" key="1">
    <citation type="submission" date="2019-07" db="EMBL/GenBank/DDBJ databases">
        <title>Full genome sequence of Humibacter sp. WJ7-1.</title>
        <authorList>
            <person name="Im W.-T."/>
        </authorList>
    </citation>
    <scope>NUCLEOTIDE SEQUENCE [LARGE SCALE GENOMIC DNA]</scope>
    <source>
        <strain evidence="3 4">WJ7-1</strain>
    </source>
</reference>
<dbReference type="GO" id="GO:0016491">
    <property type="term" value="F:oxidoreductase activity"/>
    <property type="evidence" value="ECO:0007669"/>
    <property type="project" value="UniProtKB-KW"/>
</dbReference>
<gene>
    <name evidence="3" type="ORF">FPZ11_17535</name>
</gene>
<protein>
    <submittedName>
        <fullName evidence="3">SDR family NAD(P)-dependent oxidoreductase</fullName>
    </submittedName>
</protein>
<dbReference type="InterPro" id="IPR002347">
    <property type="entry name" value="SDR_fam"/>
</dbReference>
<sequence length="352" mass="36595">MVAAGPAATETELIACARTRYEGRTVLITGASDGIGVQIARLVASAGGQVVMPVRNREKGERVRAGILEEIPDARITLRDLDLASLTSTHALAEALVADGAPIHGLVLNAGVVLFGDRTRHVTGDGFEMHLQTNFLGHFALVADLLPLLIASGTRIVAQVSLAAVQGRIRFDDLQSERRYSALRAYRTSKIALGLFGVELQRRGARDAHDGRGVTVNLCHPGIAPATAIAPPIRAMLPRGVVDAATRHLGNPPEQAALTAVAALTAERPVAAAPSGETTAAEAGVVSADGATADGAPADRASPVAAMPDLYAPSRWFGAAGPPRRRAPFRTMTDPDAAAQLWNAAAALIAPR</sequence>
<evidence type="ECO:0000256" key="2">
    <source>
        <dbReference type="ARBA" id="ARBA00023002"/>
    </source>
</evidence>
<name>A0A5B8M7B1_9MICO</name>
<organism evidence="3 4">
    <name type="scientific">Humibacter ginsenosidimutans</name>
    <dbReference type="NCBI Taxonomy" id="2599293"/>
    <lineage>
        <taxon>Bacteria</taxon>
        <taxon>Bacillati</taxon>
        <taxon>Actinomycetota</taxon>
        <taxon>Actinomycetes</taxon>
        <taxon>Micrococcales</taxon>
        <taxon>Microbacteriaceae</taxon>
        <taxon>Humibacter</taxon>
    </lineage>
</organism>
<evidence type="ECO:0000256" key="1">
    <source>
        <dbReference type="ARBA" id="ARBA00006484"/>
    </source>
</evidence>
<keyword evidence="4" id="KW-1185">Reference proteome</keyword>
<dbReference type="OrthoDB" id="4577644at2"/>
<dbReference type="KEGG" id="huw:FPZ11_17535"/>
<comment type="similarity">
    <text evidence="1">Belongs to the short-chain dehydrogenases/reductases (SDR) family.</text>
</comment>
<evidence type="ECO:0000313" key="4">
    <source>
        <dbReference type="Proteomes" id="UP000320216"/>
    </source>
</evidence>
<dbReference type="Pfam" id="PF00106">
    <property type="entry name" value="adh_short"/>
    <property type="match status" value="1"/>
</dbReference>
<dbReference type="PANTHER" id="PTHR24320">
    <property type="entry name" value="RETINOL DEHYDROGENASE"/>
    <property type="match status" value="1"/>
</dbReference>